<dbReference type="GO" id="GO:0008983">
    <property type="term" value="F:protein-glutamate O-methyltransferase activity"/>
    <property type="evidence" value="ECO:0007669"/>
    <property type="project" value="UniProtKB-EC"/>
</dbReference>
<dbReference type="PANTHER" id="PTHR24422">
    <property type="entry name" value="CHEMOTAXIS PROTEIN METHYLTRANSFERASE"/>
    <property type="match status" value="1"/>
</dbReference>
<dbReference type="SUPFAM" id="SSF47757">
    <property type="entry name" value="Chemotaxis receptor methyltransferase CheR, N-terminal domain"/>
    <property type="match status" value="1"/>
</dbReference>
<dbReference type="InterPro" id="IPR036804">
    <property type="entry name" value="CheR_N_sf"/>
</dbReference>
<evidence type="ECO:0000256" key="4">
    <source>
        <dbReference type="ARBA" id="ARBA00022679"/>
    </source>
</evidence>
<evidence type="ECO:0000256" key="3">
    <source>
        <dbReference type="ARBA" id="ARBA00022603"/>
    </source>
</evidence>
<dbReference type="OrthoDB" id="9816309at2"/>
<accession>A0A1I4M3V9</accession>
<reference evidence="7 8" key="1">
    <citation type="submission" date="2016-10" db="EMBL/GenBank/DDBJ databases">
        <authorList>
            <person name="de Groot N.N."/>
        </authorList>
    </citation>
    <scope>NUCLEOTIDE SEQUENCE [LARGE SCALE GENOMIC DNA]</scope>
    <source>
        <strain evidence="7 8">CGMCC 1.6134</strain>
    </source>
</reference>
<evidence type="ECO:0000256" key="2">
    <source>
        <dbReference type="ARBA" id="ARBA00012534"/>
    </source>
</evidence>
<proteinExistence type="predicted"/>
<dbReference type="InterPro" id="IPR000780">
    <property type="entry name" value="CheR_MeTrfase"/>
</dbReference>
<organism evidence="7 8">
    <name type="scientific">Salibacterium qingdaonense</name>
    <dbReference type="NCBI Taxonomy" id="266892"/>
    <lineage>
        <taxon>Bacteria</taxon>
        <taxon>Bacillati</taxon>
        <taxon>Bacillota</taxon>
        <taxon>Bacilli</taxon>
        <taxon>Bacillales</taxon>
        <taxon>Bacillaceae</taxon>
    </lineage>
</organism>
<keyword evidence="3 7" id="KW-0489">Methyltransferase</keyword>
<dbReference type="PRINTS" id="PR00996">
    <property type="entry name" value="CHERMTFRASE"/>
</dbReference>
<dbReference type="SMART" id="SM00138">
    <property type="entry name" value="MeTrc"/>
    <property type="match status" value="1"/>
</dbReference>
<name>A0A1I4M3V9_9BACI</name>
<dbReference type="InterPro" id="IPR022642">
    <property type="entry name" value="CheR_C"/>
</dbReference>
<evidence type="ECO:0000256" key="5">
    <source>
        <dbReference type="ARBA" id="ARBA00022691"/>
    </source>
</evidence>
<dbReference type="Pfam" id="PF03705">
    <property type="entry name" value="CheR_N"/>
    <property type="match status" value="1"/>
</dbReference>
<dbReference type="CDD" id="cd02440">
    <property type="entry name" value="AdoMet_MTases"/>
    <property type="match status" value="1"/>
</dbReference>
<dbReference type="Proteomes" id="UP000199668">
    <property type="component" value="Unassembled WGS sequence"/>
</dbReference>
<dbReference type="Pfam" id="PF01739">
    <property type="entry name" value="CheR"/>
    <property type="match status" value="1"/>
</dbReference>
<dbReference type="InterPro" id="IPR029063">
    <property type="entry name" value="SAM-dependent_MTases_sf"/>
</dbReference>
<dbReference type="PROSITE" id="PS50123">
    <property type="entry name" value="CHER"/>
    <property type="match status" value="1"/>
</dbReference>
<dbReference type="InterPro" id="IPR022641">
    <property type="entry name" value="CheR_N"/>
</dbReference>
<dbReference type="AlphaFoldDB" id="A0A1I4M3V9"/>
<dbReference type="GO" id="GO:0032259">
    <property type="term" value="P:methylation"/>
    <property type="evidence" value="ECO:0007669"/>
    <property type="project" value="UniProtKB-KW"/>
</dbReference>
<protein>
    <recommendedName>
        <fullName evidence="2">protein-glutamate O-methyltransferase</fullName>
        <ecNumber evidence="2">2.1.1.80</ecNumber>
    </recommendedName>
</protein>
<dbReference type="EMBL" id="FOTY01000010">
    <property type="protein sequence ID" value="SFL97894.1"/>
    <property type="molecule type" value="Genomic_DNA"/>
</dbReference>
<evidence type="ECO:0000313" key="7">
    <source>
        <dbReference type="EMBL" id="SFL97894.1"/>
    </source>
</evidence>
<dbReference type="STRING" id="266892.SAMN04488054_11023"/>
<comment type="catalytic activity">
    <reaction evidence="1">
        <text>L-glutamyl-[protein] + S-adenosyl-L-methionine = [protein]-L-glutamate 5-O-methyl ester + S-adenosyl-L-homocysteine</text>
        <dbReference type="Rhea" id="RHEA:24452"/>
        <dbReference type="Rhea" id="RHEA-COMP:10208"/>
        <dbReference type="Rhea" id="RHEA-COMP:10311"/>
        <dbReference type="ChEBI" id="CHEBI:29973"/>
        <dbReference type="ChEBI" id="CHEBI:57856"/>
        <dbReference type="ChEBI" id="CHEBI:59789"/>
        <dbReference type="ChEBI" id="CHEBI:82795"/>
        <dbReference type="EC" id="2.1.1.80"/>
    </reaction>
</comment>
<keyword evidence="5" id="KW-0949">S-adenosyl-L-methionine</keyword>
<feature type="domain" description="CheR-type methyltransferase" evidence="6">
    <location>
        <begin position="14"/>
        <end position="273"/>
    </location>
</feature>
<keyword evidence="4 7" id="KW-0808">Transferase</keyword>
<evidence type="ECO:0000313" key="8">
    <source>
        <dbReference type="Proteomes" id="UP000199668"/>
    </source>
</evidence>
<keyword evidence="8" id="KW-1185">Reference proteome</keyword>
<gene>
    <name evidence="7" type="ORF">SAMN04488054_11023</name>
</gene>
<dbReference type="EC" id="2.1.1.80" evidence="2"/>
<dbReference type="PANTHER" id="PTHR24422:SF19">
    <property type="entry name" value="CHEMOTAXIS PROTEIN METHYLTRANSFERASE"/>
    <property type="match status" value="1"/>
</dbReference>
<dbReference type="SUPFAM" id="SSF53335">
    <property type="entry name" value="S-adenosyl-L-methionine-dependent methyltransferases"/>
    <property type="match status" value="1"/>
</dbReference>
<dbReference type="RefSeq" id="WP_090926794.1">
    <property type="nucleotide sequence ID" value="NZ_FOTY01000010.1"/>
</dbReference>
<evidence type="ECO:0000259" key="6">
    <source>
        <dbReference type="PROSITE" id="PS50123"/>
    </source>
</evidence>
<dbReference type="Gene3D" id="1.10.155.10">
    <property type="entry name" value="Chemotaxis receptor methyltransferase CheR, N-terminal domain"/>
    <property type="match status" value="1"/>
</dbReference>
<evidence type="ECO:0000256" key="1">
    <source>
        <dbReference type="ARBA" id="ARBA00001541"/>
    </source>
</evidence>
<dbReference type="InterPro" id="IPR050903">
    <property type="entry name" value="Bact_Chemotaxis_MeTrfase"/>
</dbReference>
<dbReference type="Gene3D" id="3.40.50.150">
    <property type="entry name" value="Vaccinia Virus protein VP39"/>
    <property type="match status" value="1"/>
</dbReference>
<sequence>MSEKEEKSGLRTGTESDYERFKRDVKTKTGIDLSLYKEAQMKRRLTSFYEKRGYQNFHDFFNRGISKDESVLEKFLERMTINVSEFYRNSKRWDVLTEVILPRLLKQSSRLKIWSAACSTGEEPYTMSIILKENNSVKDYSITATDIDDVILKRAEAGLYTERALKELSTPVINRYFTKEETGSRITDDVKRNVTFRKHNLLADTYETGFDIIICRNVLIYFTDEAKREIYRKFNRALKSGGILFVGSTEQIFNPEQFGFETEDTFFYKKTKDI</sequence>